<organism evidence="9 10">
    <name type="scientific">Pallidibacillus pasinlerensis</name>
    <dbReference type="NCBI Taxonomy" id="2703818"/>
    <lineage>
        <taxon>Bacteria</taxon>
        <taxon>Bacillati</taxon>
        <taxon>Bacillota</taxon>
        <taxon>Bacilli</taxon>
        <taxon>Bacillales</taxon>
        <taxon>Bacillaceae</taxon>
        <taxon>Pallidibacillus</taxon>
    </lineage>
</organism>
<evidence type="ECO:0000256" key="3">
    <source>
        <dbReference type="ARBA" id="ARBA00022989"/>
    </source>
</evidence>
<keyword evidence="2 8" id="KW-0812">Transmembrane</keyword>
<comment type="similarity">
    <text evidence="8">Belongs to the EzrA family.</text>
</comment>
<comment type="caution">
    <text evidence="9">The sequence shown here is derived from an EMBL/GenBank/DDBJ whole genome shotgun (WGS) entry which is preliminary data.</text>
</comment>
<keyword evidence="8" id="KW-1003">Cell membrane</keyword>
<evidence type="ECO:0000313" key="10">
    <source>
        <dbReference type="Proteomes" id="UP000743899"/>
    </source>
</evidence>
<feature type="topological domain" description="Extracellular" evidence="8">
    <location>
        <begin position="1"/>
        <end position="2"/>
    </location>
</feature>
<dbReference type="RefSeq" id="WP_161919842.1">
    <property type="nucleotide sequence ID" value="NZ_JAACYS010000012.1"/>
</dbReference>
<dbReference type="HAMAP" id="MF_00728">
    <property type="entry name" value="EzrA"/>
    <property type="match status" value="1"/>
</dbReference>
<dbReference type="Proteomes" id="UP000743899">
    <property type="component" value="Unassembled WGS sequence"/>
</dbReference>
<evidence type="ECO:0000256" key="2">
    <source>
        <dbReference type="ARBA" id="ARBA00022692"/>
    </source>
</evidence>
<keyword evidence="5 8" id="KW-0472">Membrane</keyword>
<dbReference type="Pfam" id="PF06160">
    <property type="entry name" value="EzrA"/>
    <property type="match status" value="1"/>
</dbReference>
<comment type="subcellular location">
    <subcellularLocation>
        <location evidence="8">Cell membrane</location>
        <topology evidence="8">Single-pass membrane protein</topology>
    </subcellularLocation>
    <text evidence="8">Colocalized with FtsZ to the nascent septal site.</text>
</comment>
<evidence type="ECO:0000256" key="7">
    <source>
        <dbReference type="ARBA" id="ARBA00023306"/>
    </source>
</evidence>
<keyword evidence="4 8" id="KW-0175">Coiled coil</keyword>
<comment type="function">
    <text evidence="8">Negative regulator of FtsZ ring formation; modulates the frequency and position of FtsZ ring formation. Inhibits FtsZ ring formation at polar sites. Interacts either with FtsZ or with one of its binding partners to promote depolymerization.</text>
</comment>
<keyword evidence="1 8" id="KW-0132">Cell division</keyword>
<dbReference type="NCBIfam" id="NF003413">
    <property type="entry name" value="PRK04778.1-7"/>
    <property type="match status" value="1"/>
</dbReference>
<dbReference type="EMBL" id="JAACYS010000012">
    <property type="protein sequence ID" value="NCU17005.1"/>
    <property type="molecule type" value="Genomic_DNA"/>
</dbReference>
<dbReference type="InterPro" id="IPR010379">
    <property type="entry name" value="EzrA"/>
</dbReference>
<proteinExistence type="inferred from homology"/>
<feature type="coiled-coil region" evidence="8">
    <location>
        <begin position="242"/>
        <end position="276"/>
    </location>
</feature>
<gene>
    <name evidence="8 9" type="primary">ezrA</name>
    <name evidence="9" type="ORF">GW534_04355</name>
</gene>
<keyword evidence="3 8" id="KW-1133">Transmembrane helix</keyword>
<feature type="coiled-coil region" evidence="8">
    <location>
        <begin position="469"/>
        <end position="496"/>
    </location>
</feature>
<feature type="topological domain" description="Cytoplasmic" evidence="8">
    <location>
        <begin position="22"/>
        <end position="572"/>
    </location>
</feature>
<keyword evidence="10" id="KW-1185">Reference proteome</keyword>
<sequence length="572" mass="67369">MIFIIGLILLLIALYIIGFFVKKKYYTQIDKLEARKIETMNRPVMDEVSKIKQLQMEGEAEEYFERWRSTWDEVVAVELPNVEELLYDAEEYVDKYRFKKAKMLFETIETTLNEADCKIDEMLLELGKIVESEQKNREEIAEVRELHKNLKKEILARRHAFGKASELLEKSIDKVKEDIEEFEAETLAGNYITAREIVVKMKEELGILQEKMENIPILLNECLHVIPSQFKELRNGVQDMRKEDYQLDHLDIESVIENLEERLQTYVELIEKTEIEEVHEGIEEIKEQLDTYYDLLENEVTAKQFVLTNRHELKESLEKVESFNTELVKEVEEVKLSYHLSEEDETIINEMREKIETIRKTAVFLIDQDKIKESAFSVVKEKMETILADLSEIEKNQQDMKEMLHTLRKDEHEAREKIVILKRKIQNASRLVKRSNVPGIPQEIASYFDEARSAIKDCFTYLDETPLNMQMIRQSLSSAEEKVNNLYDQVVEMIENVYFIEKIIQYGNRYRSRNDNVQLRLTIAEDAFRSFDYDKALEEAAAAVEEAEPGAIKRIEELINEELKDKDIEDLG</sequence>
<protein>
    <recommendedName>
        <fullName evidence="8">Septation ring formation regulator EzrA</fullName>
    </recommendedName>
</protein>
<evidence type="ECO:0000256" key="5">
    <source>
        <dbReference type="ARBA" id="ARBA00023136"/>
    </source>
</evidence>
<evidence type="ECO:0000256" key="1">
    <source>
        <dbReference type="ARBA" id="ARBA00022618"/>
    </source>
</evidence>
<reference evidence="9 10" key="1">
    <citation type="submission" date="2020-01" db="EMBL/GenBank/DDBJ databases">
        <title>A novel Bacillus sp. from Pasinler.</title>
        <authorList>
            <person name="Adiguzel A."/>
            <person name="Ay H."/>
            <person name="Baltaci M.O."/>
        </authorList>
    </citation>
    <scope>NUCLEOTIDE SEQUENCE [LARGE SCALE GENOMIC DNA]</scope>
    <source>
        <strain evidence="9 10">P1</strain>
    </source>
</reference>
<evidence type="ECO:0000256" key="4">
    <source>
        <dbReference type="ARBA" id="ARBA00023054"/>
    </source>
</evidence>
<keyword evidence="7 8" id="KW-0131">Cell cycle</keyword>
<keyword evidence="6 8" id="KW-0717">Septation</keyword>
<feature type="coiled-coil region" evidence="8">
    <location>
        <begin position="129"/>
        <end position="185"/>
    </location>
</feature>
<name>A0ABX0A6H3_9BACI</name>
<evidence type="ECO:0000256" key="8">
    <source>
        <dbReference type="HAMAP-Rule" id="MF_00728"/>
    </source>
</evidence>
<evidence type="ECO:0000313" key="9">
    <source>
        <dbReference type="EMBL" id="NCU17005.1"/>
    </source>
</evidence>
<feature type="coiled-coil region" evidence="8">
    <location>
        <begin position="390"/>
        <end position="431"/>
    </location>
</feature>
<accession>A0ABX0A6H3</accession>
<evidence type="ECO:0000256" key="6">
    <source>
        <dbReference type="ARBA" id="ARBA00023210"/>
    </source>
</evidence>